<evidence type="ECO:0000256" key="2">
    <source>
        <dbReference type="ARBA" id="ARBA00023125"/>
    </source>
</evidence>
<name>A0ABZ3CD54_9ACTN</name>
<dbReference type="RefSeq" id="WP_232548073.1">
    <property type="nucleotide sequence ID" value="NZ_CP115965.1"/>
</dbReference>
<dbReference type="SUPFAM" id="SSF46785">
    <property type="entry name" value="Winged helix' DNA-binding domain"/>
    <property type="match status" value="1"/>
</dbReference>
<evidence type="ECO:0000259" key="4">
    <source>
        <dbReference type="PROSITE" id="PS50949"/>
    </source>
</evidence>
<dbReference type="InterPro" id="IPR011711">
    <property type="entry name" value="GntR_C"/>
</dbReference>
<evidence type="ECO:0000256" key="1">
    <source>
        <dbReference type="ARBA" id="ARBA00023015"/>
    </source>
</evidence>
<proteinExistence type="predicted"/>
<dbReference type="CDD" id="cd07377">
    <property type="entry name" value="WHTH_GntR"/>
    <property type="match status" value="1"/>
</dbReference>
<dbReference type="InterPro" id="IPR008920">
    <property type="entry name" value="TF_FadR/GntR_C"/>
</dbReference>
<evidence type="ECO:0000256" key="3">
    <source>
        <dbReference type="ARBA" id="ARBA00023163"/>
    </source>
</evidence>
<keyword evidence="2" id="KW-0238">DNA-binding</keyword>
<dbReference type="InterPro" id="IPR000524">
    <property type="entry name" value="Tscrpt_reg_HTH_GntR"/>
</dbReference>
<dbReference type="Gene3D" id="1.20.120.530">
    <property type="entry name" value="GntR ligand-binding domain-like"/>
    <property type="match status" value="1"/>
</dbReference>
<evidence type="ECO:0000313" key="6">
    <source>
        <dbReference type="Proteomes" id="UP001434337"/>
    </source>
</evidence>
<keyword evidence="6" id="KW-1185">Reference proteome</keyword>
<reference evidence="5 6" key="1">
    <citation type="journal article" date="2023" name="Environ Microbiome">
        <title>A coral-associated actinobacterium mitigates coral bleaching under heat stress.</title>
        <authorList>
            <person name="Li J."/>
            <person name="Zou Y."/>
            <person name="Li Q."/>
            <person name="Zhang J."/>
            <person name="Bourne D.G."/>
            <person name="Lyu Y."/>
            <person name="Liu C."/>
            <person name="Zhang S."/>
        </authorList>
    </citation>
    <scope>NUCLEOTIDE SEQUENCE [LARGE SCALE GENOMIC DNA]</scope>
    <source>
        <strain evidence="5 6">SCSIO 13291</strain>
    </source>
</reference>
<feature type="domain" description="HTH gntR-type" evidence="4">
    <location>
        <begin position="12"/>
        <end position="80"/>
    </location>
</feature>
<dbReference type="PANTHER" id="PTHR43537:SF44">
    <property type="entry name" value="GNTR FAMILY REGULATORY PROTEIN"/>
    <property type="match status" value="1"/>
</dbReference>
<accession>A0ABZ3CD54</accession>
<dbReference type="SUPFAM" id="SSF48008">
    <property type="entry name" value="GntR ligand-binding domain-like"/>
    <property type="match status" value="1"/>
</dbReference>
<dbReference type="EMBL" id="CP115965">
    <property type="protein sequence ID" value="WZX00020.1"/>
    <property type="molecule type" value="Genomic_DNA"/>
</dbReference>
<dbReference type="Pfam" id="PF07729">
    <property type="entry name" value="FCD"/>
    <property type="match status" value="1"/>
</dbReference>
<keyword evidence="1" id="KW-0805">Transcription regulation</keyword>
<keyword evidence="3" id="KW-0804">Transcription</keyword>
<dbReference type="SMART" id="SM00895">
    <property type="entry name" value="FCD"/>
    <property type="match status" value="1"/>
</dbReference>
<dbReference type="PROSITE" id="PS50949">
    <property type="entry name" value="HTH_GNTR"/>
    <property type="match status" value="1"/>
</dbReference>
<dbReference type="Gene3D" id="1.10.10.10">
    <property type="entry name" value="Winged helix-like DNA-binding domain superfamily/Winged helix DNA-binding domain"/>
    <property type="match status" value="1"/>
</dbReference>
<gene>
    <name evidence="5" type="ORF">PCC79_07495</name>
</gene>
<dbReference type="PRINTS" id="PR00035">
    <property type="entry name" value="HTHGNTR"/>
</dbReference>
<dbReference type="Proteomes" id="UP001434337">
    <property type="component" value="Chromosome"/>
</dbReference>
<dbReference type="Pfam" id="PF00392">
    <property type="entry name" value="GntR"/>
    <property type="match status" value="1"/>
</dbReference>
<dbReference type="InterPro" id="IPR036388">
    <property type="entry name" value="WH-like_DNA-bd_sf"/>
</dbReference>
<dbReference type="InterPro" id="IPR036390">
    <property type="entry name" value="WH_DNA-bd_sf"/>
</dbReference>
<sequence length="238" mass="25253">MSDTAALARGSRALAHELSARLRAQILAGELAAGAKLPTESELSSTFEVSRTVVREALQHLQASGLVETFQGRGSFVLAVPVEPVGGPLAAVRTRDDLAALLDFRIGVESEAAALAAQRRSAAHLTSLRRALEHFGRAERSPERGVQADFELHLTVARASQNAFMVSTLESFGPRMVLLQRTGLDESAALTDSAHFAQILTEHTAFVDAIEAGDAAGAGAAMRVHLAASRRRLQARKG</sequence>
<evidence type="ECO:0000313" key="5">
    <source>
        <dbReference type="EMBL" id="WZX00020.1"/>
    </source>
</evidence>
<protein>
    <submittedName>
        <fullName evidence="5">FadR/GntR family transcriptional regulator</fullName>
    </submittedName>
</protein>
<dbReference type="SMART" id="SM00345">
    <property type="entry name" value="HTH_GNTR"/>
    <property type="match status" value="1"/>
</dbReference>
<organism evidence="5 6">
    <name type="scientific">Propioniciclava soli</name>
    <dbReference type="NCBI Taxonomy" id="2775081"/>
    <lineage>
        <taxon>Bacteria</taxon>
        <taxon>Bacillati</taxon>
        <taxon>Actinomycetota</taxon>
        <taxon>Actinomycetes</taxon>
        <taxon>Propionibacteriales</taxon>
        <taxon>Propionibacteriaceae</taxon>
        <taxon>Propioniciclava</taxon>
    </lineage>
</organism>
<dbReference type="PANTHER" id="PTHR43537">
    <property type="entry name" value="TRANSCRIPTIONAL REGULATOR, GNTR FAMILY"/>
    <property type="match status" value="1"/>
</dbReference>